<proteinExistence type="predicted"/>
<evidence type="ECO:0000256" key="1">
    <source>
        <dbReference type="SAM" id="MobiDB-lite"/>
    </source>
</evidence>
<organism evidence="3 4">
    <name type="scientific">Phycisphaera mikurensis (strain NBRC 102666 / KCTC 22515 / FYK2301M01)</name>
    <dbReference type="NCBI Taxonomy" id="1142394"/>
    <lineage>
        <taxon>Bacteria</taxon>
        <taxon>Pseudomonadati</taxon>
        <taxon>Planctomycetota</taxon>
        <taxon>Phycisphaerae</taxon>
        <taxon>Phycisphaerales</taxon>
        <taxon>Phycisphaeraceae</taxon>
        <taxon>Phycisphaera</taxon>
    </lineage>
</organism>
<dbReference type="EMBL" id="AP012338">
    <property type="protein sequence ID" value="BAM04934.1"/>
    <property type="molecule type" value="Genomic_DNA"/>
</dbReference>
<dbReference type="RefSeq" id="WP_014438144.1">
    <property type="nucleotide sequence ID" value="NC_017080.1"/>
</dbReference>
<dbReference type="InterPro" id="IPR013429">
    <property type="entry name" value="Regulatory_FmdB_Zinc_ribbon"/>
</dbReference>
<protein>
    <submittedName>
        <fullName evidence="3">Putative regulatory protein</fullName>
    </submittedName>
</protein>
<name>I0II46_PHYMF</name>
<dbReference type="NCBIfam" id="TIGR02605">
    <property type="entry name" value="CxxC_CxxC_SSSS"/>
    <property type="match status" value="1"/>
</dbReference>
<feature type="region of interest" description="Disordered" evidence="1">
    <location>
        <begin position="43"/>
        <end position="107"/>
    </location>
</feature>
<evidence type="ECO:0000313" key="4">
    <source>
        <dbReference type="Proteomes" id="UP000007881"/>
    </source>
</evidence>
<accession>I0II46</accession>
<dbReference type="AlphaFoldDB" id="I0II46"/>
<evidence type="ECO:0000259" key="2">
    <source>
        <dbReference type="SMART" id="SM00834"/>
    </source>
</evidence>
<reference evidence="3 4" key="1">
    <citation type="submission" date="2012-02" db="EMBL/GenBank/DDBJ databases">
        <title>Complete genome sequence of Phycisphaera mikurensis NBRC 102666.</title>
        <authorList>
            <person name="Ankai A."/>
            <person name="Hosoyama A."/>
            <person name="Terui Y."/>
            <person name="Sekine M."/>
            <person name="Fukai R."/>
            <person name="Kato Y."/>
            <person name="Nakamura S."/>
            <person name="Yamada-Narita S."/>
            <person name="Kawakoshi A."/>
            <person name="Fukunaga Y."/>
            <person name="Yamazaki S."/>
            <person name="Fujita N."/>
        </authorList>
    </citation>
    <scope>NUCLEOTIDE SEQUENCE [LARGE SCALE GENOMIC DNA]</scope>
    <source>
        <strain evidence="4">NBRC 102666 / KCTC 22515 / FYK2301M01</strain>
    </source>
</reference>
<dbReference type="STRING" id="1142394.PSMK_27750"/>
<dbReference type="KEGG" id="phm:PSMK_27750"/>
<dbReference type="eggNOG" id="COG2331">
    <property type="taxonomic scope" value="Bacteria"/>
</dbReference>
<feature type="domain" description="Putative regulatory protein FmdB zinc ribbon" evidence="2">
    <location>
        <begin position="1"/>
        <end position="41"/>
    </location>
</feature>
<dbReference type="Proteomes" id="UP000007881">
    <property type="component" value="Chromosome"/>
</dbReference>
<gene>
    <name evidence="3" type="ordered locus">PSMK_27750</name>
</gene>
<evidence type="ECO:0000313" key="3">
    <source>
        <dbReference type="EMBL" id="BAM04934.1"/>
    </source>
</evidence>
<dbReference type="SMART" id="SM00834">
    <property type="entry name" value="CxxC_CXXC_SSSS"/>
    <property type="match status" value="1"/>
</dbReference>
<dbReference type="Pfam" id="PF09723">
    <property type="entry name" value="Zn_ribbon_8"/>
    <property type="match status" value="1"/>
</dbReference>
<dbReference type="HOGENOM" id="CLU_136025_2_0_0"/>
<keyword evidence="4" id="KW-1185">Reference proteome</keyword>
<sequence length="107" mass="11445">MPRYDFDCPAHGTFEVQRPIARSGAKCACPRCGADATRLFASPMTRKMAPSQITAHDRNEKSAHAPHVCGSGCSHKHGAGRVPLSETTGRGVPTASRGPRPWVIEHG</sequence>